<feature type="transmembrane region" description="Helical" evidence="1">
    <location>
        <begin position="12"/>
        <end position="31"/>
    </location>
</feature>
<keyword evidence="1" id="KW-1133">Transmembrane helix</keyword>
<protein>
    <recommendedName>
        <fullName evidence="4">Type 4 fimbrial biogenesis protein PilX N-terminal domain-containing protein</fullName>
    </recommendedName>
</protein>
<reference evidence="3" key="1">
    <citation type="journal article" date="2019" name="Int. J. Syst. Evol. Microbiol.">
        <title>The Global Catalogue of Microorganisms (GCM) 10K type strain sequencing project: providing services to taxonomists for standard genome sequencing and annotation.</title>
        <authorList>
            <consortium name="The Broad Institute Genomics Platform"/>
            <consortium name="The Broad Institute Genome Sequencing Center for Infectious Disease"/>
            <person name="Wu L."/>
            <person name="Ma J."/>
        </authorList>
    </citation>
    <scope>NUCLEOTIDE SEQUENCE [LARGE SCALE GENOMIC DNA]</scope>
    <source>
        <strain evidence="3">CGMCC 1.16031</strain>
    </source>
</reference>
<evidence type="ECO:0000313" key="3">
    <source>
        <dbReference type="Proteomes" id="UP001596364"/>
    </source>
</evidence>
<keyword evidence="1" id="KW-0812">Transmembrane</keyword>
<evidence type="ECO:0000313" key="2">
    <source>
        <dbReference type="EMBL" id="MFC6439172.1"/>
    </source>
</evidence>
<evidence type="ECO:0000256" key="1">
    <source>
        <dbReference type="SAM" id="Phobius"/>
    </source>
</evidence>
<name>A0ABW1XJ44_9ALTE</name>
<proteinExistence type="predicted"/>
<dbReference type="EMBL" id="JBHSUS010000001">
    <property type="protein sequence ID" value="MFC6439172.1"/>
    <property type="molecule type" value="Genomic_DNA"/>
</dbReference>
<evidence type="ECO:0008006" key="4">
    <source>
        <dbReference type="Google" id="ProtNLM"/>
    </source>
</evidence>
<gene>
    <name evidence="2" type="ORF">ACFP85_03250</name>
</gene>
<accession>A0ABW1XJ44</accession>
<organism evidence="2 3">
    <name type="scientific">Pseudobowmanella zhangzhouensis</name>
    <dbReference type="NCBI Taxonomy" id="1537679"/>
    <lineage>
        <taxon>Bacteria</taxon>
        <taxon>Pseudomonadati</taxon>
        <taxon>Pseudomonadota</taxon>
        <taxon>Gammaproteobacteria</taxon>
        <taxon>Alteromonadales</taxon>
        <taxon>Alteromonadaceae</taxon>
    </lineage>
</organism>
<comment type="caution">
    <text evidence="2">The sequence shown here is derived from an EMBL/GenBank/DDBJ whole genome shotgun (WGS) entry which is preliminary data.</text>
</comment>
<dbReference type="Proteomes" id="UP001596364">
    <property type="component" value="Unassembled WGS sequence"/>
</dbReference>
<dbReference type="RefSeq" id="WP_131259283.1">
    <property type="nucleotide sequence ID" value="NZ_JBHSUS010000001.1"/>
</dbReference>
<sequence>MINAQLAKQRGAAILISVVLLLVLVLLVSLYTGKIKSLEHKVLLNEQNYRLAFAASEAGLMHGFGMLDADPDWLGGPDAQVLGNNAGFTVQGVRQLVVRDSGELTLLTLTSTGTSPDGLATVNMSEQAIQYSLLANAPDAPLIVAGGLAVGGNFEVTANPNGGGTGVPLSIWTDQAVDLNNGSGTTCGLYEYNQGNCSSEPYSEAGFKGLDIVDNDPGFPDDLMEYLFNVPDDNWADLRADATEILADCTTLSAASVGLIWVDGDCTINAGTVIGTPTSPVILIVTDGDIKMNGGALLHGILFSFRKPGVVADFEIDMAGGAHVLGVVASNHPVGHANGTYNAVYDASVLTAIEQHDAFLRVARVPGSWRDF</sequence>
<keyword evidence="3" id="KW-1185">Reference proteome</keyword>
<keyword evidence="1" id="KW-0472">Membrane</keyword>